<reference evidence="4 5" key="1">
    <citation type="submission" date="2020-04" db="EMBL/GenBank/DDBJ databases">
        <title>Draft genome of Pyxidicoccus fallax type strain.</title>
        <authorList>
            <person name="Whitworth D.E."/>
        </authorList>
    </citation>
    <scope>NUCLEOTIDE SEQUENCE [LARGE SCALE GENOMIC DNA]</scope>
    <source>
        <strain evidence="4 5">DSM 14698</strain>
    </source>
</reference>
<dbReference type="Gene3D" id="1.10.10.2910">
    <property type="match status" value="1"/>
</dbReference>
<feature type="domain" description="HTH cro/C1-type" evidence="3">
    <location>
        <begin position="22"/>
        <end position="76"/>
    </location>
</feature>
<accession>A0A848LFY0</accession>
<comment type="caution">
    <text evidence="4">The sequence shown here is derived from an EMBL/GenBank/DDBJ whole genome shotgun (WGS) entry which is preliminary data.</text>
</comment>
<dbReference type="Pfam" id="PF13560">
    <property type="entry name" value="HTH_31"/>
    <property type="match status" value="1"/>
</dbReference>
<dbReference type="PANTHER" id="PTHR43236">
    <property type="entry name" value="ANTITOXIN HIGA1"/>
    <property type="match status" value="1"/>
</dbReference>
<dbReference type="Proteomes" id="UP000518300">
    <property type="component" value="Unassembled WGS sequence"/>
</dbReference>
<dbReference type="InterPro" id="IPR001387">
    <property type="entry name" value="Cro/C1-type_HTH"/>
</dbReference>
<comment type="similarity">
    <text evidence="1">Belongs to the short-chain fatty acyl-CoA assimilation regulator (ScfR) family.</text>
</comment>
<organism evidence="4 5">
    <name type="scientific">Pyxidicoccus fallax</name>
    <dbReference type="NCBI Taxonomy" id="394095"/>
    <lineage>
        <taxon>Bacteria</taxon>
        <taxon>Pseudomonadati</taxon>
        <taxon>Myxococcota</taxon>
        <taxon>Myxococcia</taxon>
        <taxon>Myxococcales</taxon>
        <taxon>Cystobacterineae</taxon>
        <taxon>Myxococcaceae</taxon>
        <taxon>Pyxidicoccus</taxon>
    </lineage>
</organism>
<protein>
    <submittedName>
        <fullName evidence="4">ImmA/IrrE family metallo-endopeptidase</fullName>
    </submittedName>
</protein>
<dbReference type="RefSeq" id="WP_169345398.1">
    <property type="nucleotide sequence ID" value="NZ_JABBJJ010000056.1"/>
</dbReference>
<evidence type="ECO:0000313" key="5">
    <source>
        <dbReference type="Proteomes" id="UP000518300"/>
    </source>
</evidence>
<dbReference type="Gene3D" id="1.10.260.40">
    <property type="entry name" value="lambda repressor-like DNA-binding domains"/>
    <property type="match status" value="1"/>
</dbReference>
<dbReference type="CDD" id="cd00093">
    <property type="entry name" value="HTH_XRE"/>
    <property type="match status" value="1"/>
</dbReference>
<name>A0A848LFY0_9BACT</name>
<keyword evidence="5" id="KW-1185">Reference proteome</keyword>
<dbReference type="SMART" id="SM00530">
    <property type="entry name" value="HTH_XRE"/>
    <property type="match status" value="1"/>
</dbReference>
<evidence type="ECO:0000256" key="2">
    <source>
        <dbReference type="SAM" id="MobiDB-lite"/>
    </source>
</evidence>
<dbReference type="SUPFAM" id="SSF47413">
    <property type="entry name" value="lambda repressor-like DNA-binding domains"/>
    <property type="match status" value="1"/>
</dbReference>
<evidence type="ECO:0000256" key="1">
    <source>
        <dbReference type="ARBA" id="ARBA00007227"/>
    </source>
</evidence>
<dbReference type="AlphaFoldDB" id="A0A848LFY0"/>
<dbReference type="GO" id="GO:0003677">
    <property type="term" value="F:DNA binding"/>
    <property type="evidence" value="ECO:0007669"/>
    <property type="project" value="InterPro"/>
</dbReference>
<dbReference type="EMBL" id="JABBJJ010000056">
    <property type="protein sequence ID" value="NMO16103.1"/>
    <property type="molecule type" value="Genomic_DNA"/>
</dbReference>
<sequence>MSGGHVAVEGQAEALKELGRRLARCRKASGLDLEALGARTAVAPRLIHDFEMGHGSLGVGALARIAGALGVAPTAFLHTAAPQERAPIEPGVLLKGRSVSASLLPRDREALAKGLQQAQAFSRLGDLLRVERLAEGFHPRAAPAKGANRGGYRSALRVRALLPERQGPIRGLRRLVEGRFDILALRHHFEHPAVLGASCRSGRARLIVISARIEREPVYRFVLAHELAHQLLDLGDSGITADEGHFESSGFWMENPPEEKRANAFAAMLLAPEDAVRRELGLPRVEGYGLAEARALVTRARTTFGLSFSAMAWHLYNLRYFRSVETVEALVTAPDEAPLTGFEGESRFNGLERRVLEAHSRELISASRARELLGSSLEELSLHEEVRGGYGHPGQHPASGSRRDAGKPRPASRRHH</sequence>
<gene>
    <name evidence="4" type="ORF">HG543_14760</name>
</gene>
<proteinExistence type="inferred from homology"/>
<dbReference type="InterPro" id="IPR010982">
    <property type="entry name" value="Lambda_DNA-bd_dom_sf"/>
</dbReference>
<evidence type="ECO:0000313" key="4">
    <source>
        <dbReference type="EMBL" id="NMO16103.1"/>
    </source>
</evidence>
<dbReference type="PROSITE" id="PS50943">
    <property type="entry name" value="HTH_CROC1"/>
    <property type="match status" value="1"/>
</dbReference>
<dbReference type="Pfam" id="PF06114">
    <property type="entry name" value="Peptidase_M78"/>
    <property type="match status" value="1"/>
</dbReference>
<dbReference type="PANTHER" id="PTHR43236:SF1">
    <property type="entry name" value="BLL7220 PROTEIN"/>
    <property type="match status" value="1"/>
</dbReference>
<dbReference type="InterPro" id="IPR010359">
    <property type="entry name" value="IrrE_HExxH"/>
</dbReference>
<feature type="region of interest" description="Disordered" evidence="2">
    <location>
        <begin position="386"/>
        <end position="416"/>
    </location>
</feature>
<dbReference type="InterPro" id="IPR052345">
    <property type="entry name" value="Rad_response_metalloprotease"/>
</dbReference>
<evidence type="ECO:0000259" key="3">
    <source>
        <dbReference type="PROSITE" id="PS50943"/>
    </source>
</evidence>